<sequence length="205" mass="22057">MRVVALEPTAQYLTVRHTHPDFAMAFTKLFYLAALALSFGASSEAMDICAYTSRNCVGTYGCCTNVPVNTCCTWGTSSGYGWSVRFQNTGPNWFGRSYGDANCVTSTGGIGSPTPGPSCLSVWDAPNYINWGSARWTPYSAAGATAREAGGECRLPDVLGYTDSEGNQHTVKVPVERFDEALSAIEAEDYAVLKEFEHVDIATAD</sequence>
<feature type="chain" id="PRO_5002726596" evidence="1">
    <location>
        <begin position="46"/>
        <end position="205"/>
    </location>
</feature>
<dbReference type="AlphaFoldDB" id="A8NQE8"/>
<dbReference type="KEGG" id="cci:CC1G_08049"/>
<comment type="caution">
    <text evidence="2">The sequence shown here is derived from an EMBL/GenBank/DDBJ whole genome shotgun (WGS) entry which is preliminary data.</text>
</comment>
<dbReference type="Proteomes" id="UP000001861">
    <property type="component" value="Unassembled WGS sequence"/>
</dbReference>
<dbReference type="VEuPathDB" id="FungiDB:CC1G_08049"/>
<protein>
    <submittedName>
        <fullName evidence="2">Uncharacterized protein</fullName>
    </submittedName>
</protein>
<dbReference type="OrthoDB" id="2961306at2759"/>
<keyword evidence="3" id="KW-1185">Reference proteome</keyword>
<accession>A8NQE8</accession>
<proteinExistence type="predicted"/>
<reference evidence="2 3" key="1">
    <citation type="journal article" date="2010" name="Proc. Natl. Acad. Sci. U.S.A.">
        <title>Insights into evolution of multicellular fungi from the assembled chromosomes of the mushroom Coprinopsis cinerea (Coprinus cinereus).</title>
        <authorList>
            <person name="Stajich J.E."/>
            <person name="Wilke S.K."/>
            <person name="Ahren D."/>
            <person name="Au C.H."/>
            <person name="Birren B.W."/>
            <person name="Borodovsky M."/>
            <person name="Burns C."/>
            <person name="Canback B."/>
            <person name="Casselton L.A."/>
            <person name="Cheng C.K."/>
            <person name="Deng J."/>
            <person name="Dietrich F.S."/>
            <person name="Fargo D.C."/>
            <person name="Farman M.L."/>
            <person name="Gathman A.C."/>
            <person name="Goldberg J."/>
            <person name="Guigo R."/>
            <person name="Hoegger P.J."/>
            <person name="Hooker J.B."/>
            <person name="Huggins A."/>
            <person name="James T.Y."/>
            <person name="Kamada T."/>
            <person name="Kilaru S."/>
            <person name="Kodira C."/>
            <person name="Kues U."/>
            <person name="Kupfer D."/>
            <person name="Kwan H.S."/>
            <person name="Lomsadze A."/>
            <person name="Li W."/>
            <person name="Lilly W.W."/>
            <person name="Ma L.J."/>
            <person name="Mackey A.J."/>
            <person name="Manning G."/>
            <person name="Martin F."/>
            <person name="Muraguchi H."/>
            <person name="Natvig D.O."/>
            <person name="Palmerini H."/>
            <person name="Ramesh M.A."/>
            <person name="Rehmeyer C.J."/>
            <person name="Roe B.A."/>
            <person name="Shenoy N."/>
            <person name="Stanke M."/>
            <person name="Ter-Hovhannisyan V."/>
            <person name="Tunlid A."/>
            <person name="Velagapudi R."/>
            <person name="Vision T.J."/>
            <person name="Zeng Q."/>
            <person name="Zolan M.E."/>
            <person name="Pukkila P.J."/>
        </authorList>
    </citation>
    <scope>NUCLEOTIDE SEQUENCE [LARGE SCALE GENOMIC DNA]</scope>
    <source>
        <strain evidence="3">Okayama-7 / 130 / ATCC MYA-4618 / FGSC 9003</strain>
    </source>
</reference>
<dbReference type="InParanoid" id="A8NQE8"/>
<dbReference type="EMBL" id="AACS02000008">
    <property type="protein sequence ID" value="EAU86325.1"/>
    <property type="molecule type" value="Genomic_DNA"/>
</dbReference>
<evidence type="ECO:0000256" key="1">
    <source>
        <dbReference type="SAM" id="SignalP"/>
    </source>
</evidence>
<keyword evidence="1" id="KW-0732">Signal</keyword>
<evidence type="ECO:0000313" key="2">
    <source>
        <dbReference type="EMBL" id="EAU86325.1"/>
    </source>
</evidence>
<dbReference type="RefSeq" id="XP_001835540.1">
    <property type="nucleotide sequence ID" value="XM_001835488.1"/>
</dbReference>
<evidence type="ECO:0000313" key="3">
    <source>
        <dbReference type="Proteomes" id="UP000001861"/>
    </source>
</evidence>
<name>A8NQE8_COPC7</name>
<feature type="signal peptide" evidence="1">
    <location>
        <begin position="1"/>
        <end position="45"/>
    </location>
</feature>
<gene>
    <name evidence="2" type="ORF">CC1G_08049</name>
</gene>
<dbReference type="OMA" id="WKSANWN"/>
<dbReference type="GeneID" id="6012072"/>
<organism evidence="2 3">
    <name type="scientific">Coprinopsis cinerea (strain Okayama-7 / 130 / ATCC MYA-4618 / FGSC 9003)</name>
    <name type="common">Inky cap fungus</name>
    <name type="synonym">Hormographiella aspergillata</name>
    <dbReference type="NCBI Taxonomy" id="240176"/>
    <lineage>
        <taxon>Eukaryota</taxon>
        <taxon>Fungi</taxon>
        <taxon>Dikarya</taxon>
        <taxon>Basidiomycota</taxon>
        <taxon>Agaricomycotina</taxon>
        <taxon>Agaricomycetes</taxon>
        <taxon>Agaricomycetidae</taxon>
        <taxon>Agaricales</taxon>
        <taxon>Agaricineae</taxon>
        <taxon>Psathyrellaceae</taxon>
        <taxon>Coprinopsis</taxon>
    </lineage>
</organism>